<dbReference type="InterPro" id="IPR021830">
    <property type="entry name" value="DUF3422"/>
</dbReference>
<dbReference type="RefSeq" id="WP_073008519.1">
    <property type="nucleotide sequence ID" value="NZ_FRBW01000001.1"/>
</dbReference>
<feature type="transmembrane region" description="Helical" evidence="1">
    <location>
        <begin position="369"/>
        <end position="390"/>
    </location>
</feature>
<dbReference type="EMBL" id="FRBW01000001">
    <property type="protein sequence ID" value="SHL42676.1"/>
    <property type="molecule type" value="Genomic_DNA"/>
</dbReference>
<gene>
    <name evidence="2" type="ORF">SAMN05444272_0560</name>
</gene>
<protein>
    <submittedName>
        <fullName evidence="2">Uncharacterized membrane-anchored protein</fullName>
    </submittedName>
</protein>
<reference evidence="2 3" key="1">
    <citation type="submission" date="2016-11" db="EMBL/GenBank/DDBJ databases">
        <authorList>
            <person name="Jaros S."/>
            <person name="Januszkiewicz K."/>
            <person name="Wedrychowicz H."/>
        </authorList>
    </citation>
    <scope>NUCLEOTIDE SEQUENCE [LARGE SCALE GENOMIC DNA]</scope>
    <source>
        <strain evidence="2 3">DSM 22153</strain>
    </source>
</reference>
<keyword evidence="1" id="KW-0812">Transmembrane</keyword>
<evidence type="ECO:0000313" key="3">
    <source>
        <dbReference type="Proteomes" id="UP000186002"/>
    </source>
</evidence>
<organism evidence="2 3">
    <name type="scientific">Roseibium suaedae</name>
    <dbReference type="NCBI Taxonomy" id="735517"/>
    <lineage>
        <taxon>Bacteria</taxon>
        <taxon>Pseudomonadati</taxon>
        <taxon>Pseudomonadota</taxon>
        <taxon>Alphaproteobacteria</taxon>
        <taxon>Hyphomicrobiales</taxon>
        <taxon>Stappiaceae</taxon>
        <taxon>Roseibium</taxon>
    </lineage>
</organism>
<dbReference type="OrthoDB" id="9767470at2"/>
<accession>A0A1M7AJL0</accession>
<proteinExistence type="predicted"/>
<dbReference type="STRING" id="735517.SAMN05444272_0560"/>
<keyword evidence="1" id="KW-0472">Membrane</keyword>
<sequence length="436" mass="47923">MGLGERSSGDHFPAFDCHDLREAALGEVHARPFRPIKGASTVLHYAFITNSDEASEDHAWFSDFCSAQGAPGPGASARYHTLSMSSGLLSWERHTEFVTYTWEGPAGKEPFAALPVSHPFGAAFRAPGAMLVATRLDLFPSEAGGDWRRHYDPASLTVFHVEGRSALAATDFRPDGNGMTRILVLTEGMNAVQAGAAVQRLLEVETYRMLAMLGLFEANRQQPEVSRIERELVQLTNRMRDSAGLDDNKSLLDQLSRLASSLEAGAAESAYRFGASRAYYDIVLARLTALDEEPVPGDLSMSAFLSRRLAPAMRTCHSVEDRQANLSRKLARASTLLRTRVDVDLEQQNRSLLESMNRRARLQLRLQQTVEGLSVAAVSYYVVGLISYLIKAAKEAGLHMPNPAVATGLAVPAVVLLMWYTVRRIRKHHAEEDEAG</sequence>
<keyword evidence="1" id="KW-1133">Transmembrane helix</keyword>
<evidence type="ECO:0000313" key="2">
    <source>
        <dbReference type="EMBL" id="SHL42676.1"/>
    </source>
</evidence>
<keyword evidence="3" id="KW-1185">Reference proteome</keyword>
<evidence type="ECO:0000256" key="1">
    <source>
        <dbReference type="SAM" id="Phobius"/>
    </source>
</evidence>
<dbReference type="Proteomes" id="UP000186002">
    <property type="component" value="Unassembled WGS sequence"/>
</dbReference>
<name>A0A1M7AJL0_9HYPH</name>
<feature type="transmembrane region" description="Helical" evidence="1">
    <location>
        <begin position="402"/>
        <end position="422"/>
    </location>
</feature>
<dbReference type="AlphaFoldDB" id="A0A1M7AJL0"/>
<dbReference type="Pfam" id="PF11902">
    <property type="entry name" value="DUF3422"/>
    <property type="match status" value="1"/>
</dbReference>